<dbReference type="NCBIfam" id="TIGR02504">
    <property type="entry name" value="NrdJ_Z"/>
    <property type="match status" value="1"/>
</dbReference>
<keyword evidence="14" id="KW-0175">Coiled coil</keyword>
<comment type="function">
    <text evidence="11 13">Catalyzes the reduction of ribonucleotides to deoxyribonucleotides. May function to provide a pool of deoxyribonucleotide precursors for DNA repair during oxygen limitation and/or for immediate growth after restoration of oxygen.</text>
</comment>
<evidence type="ECO:0000259" key="15">
    <source>
        <dbReference type="Pfam" id="PF02867"/>
    </source>
</evidence>
<dbReference type="GO" id="GO:0071897">
    <property type="term" value="P:DNA biosynthetic process"/>
    <property type="evidence" value="ECO:0007669"/>
    <property type="project" value="UniProtKB-KW"/>
</dbReference>
<comment type="similarity">
    <text evidence="2 13">Belongs to the ribonucleoside diphosphate reductase class-2 family.</text>
</comment>
<dbReference type="Proteomes" id="UP000178449">
    <property type="component" value="Unassembled WGS sequence"/>
</dbReference>
<dbReference type="SUPFAM" id="SSF51998">
    <property type="entry name" value="PFL-like glycyl radical enzymes"/>
    <property type="match status" value="1"/>
</dbReference>
<keyword evidence="10 13" id="KW-0170">Cobalt</keyword>
<dbReference type="InterPro" id="IPR000788">
    <property type="entry name" value="RNR_lg_C"/>
</dbReference>
<dbReference type="InterPro" id="IPR013344">
    <property type="entry name" value="RNR_NrdJ/NrdZ"/>
</dbReference>
<evidence type="ECO:0000256" key="10">
    <source>
        <dbReference type="ARBA" id="ARBA00023285"/>
    </source>
</evidence>
<keyword evidence="8 13" id="KW-0560">Oxidoreductase</keyword>
<evidence type="ECO:0000313" key="19">
    <source>
        <dbReference type="Proteomes" id="UP000178449"/>
    </source>
</evidence>
<reference evidence="18 19" key="1">
    <citation type="journal article" date="2016" name="Nat. Commun.">
        <title>Thousands of microbial genomes shed light on interconnected biogeochemical processes in an aquifer system.</title>
        <authorList>
            <person name="Anantharaman K."/>
            <person name="Brown C.T."/>
            <person name="Hug L.A."/>
            <person name="Sharon I."/>
            <person name="Castelle C.J."/>
            <person name="Probst A.J."/>
            <person name="Thomas B.C."/>
            <person name="Singh A."/>
            <person name="Wilkins M.J."/>
            <person name="Karaoz U."/>
            <person name="Brodie E.L."/>
            <person name="Williams K.H."/>
            <person name="Hubbard S.S."/>
            <person name="Banfield J.F."/>
        </authorList>
    </citation>
    <scope>NUCLEOTIDE SEQUENCE [LARGE SCALE GENOMIC DNA]</scope>
</reference>
<accession>A0A1F6GB47</accession>
<evidence type="ECO:0000256" key="4">
    <source>
        <dbReference type="ARBA" id="ARBA00014409"/>
    </source>
</evidence>
<dbReference type="InterPro" id="IPR013678">
    <property type="entry name" value="RNR_2_N"/>
</dbReference>
<evidence type="ECO:0000256" key="12">
    <source>
        <dbReference type="ARBA" id="ARBA00047754"/>
    </source>
</evidence>
<dbReference type="Gene3D" id="3.20.70.20">
    <property type="match status" value="1"/>
</dbReference>
<dbReference type="PANTHER" id="PTHR43371:SF1">
    <property type="entry name" value="RIBONUCLEOSIDE-DIPHOSPHATE REDUCTASE"/>
    <property type="match status" value="1"/>
</dbReference>
<dbReference type="EC" id="1.17.4.1" evidence="3 13"/>
<dbReference type="InterPro" id="IPR050862">
    <property type="entry name" value="RdRp_reductase_class-2"/>
</dbReference>
<feature type="coiled-coil region" evidence="14">
    <location>
        <begin position="738"/>
        <end position="765"/>
    </location>
</feature>
<evidence type="ECO:0000256" key="13">
    <source>
        <dbReference type="RuleBase" id="RU364064"/>
    </source>
</evidence>
<proteinExistence type="inferred from homology"/>
<dbReference type="EMBL" id="MFNE01000024">
    <property type="protein sequence ID" value="OGG95314.1"/>
    <property type="molecule type" value="Genomic_DNA"/>
</dbReference>
<dbReference type="GO" id="GO:0050897">
    <property type="term" value="F:cobalt ion binding"/>
    <property type="evidence" value="ECO:0007669"/>
    <property type="project" value="InterPro"/>
</dbReference>
<dbReference type="GO" id="GO:0000166">
    <property type="term" value="F:nucleotide binding"/>
    <property type="evidence" value="ECO:0007669"/>
    <property type="project" value="UniProtKB-KW"/>
</dbReference>
<evidence type="ECO:0000259" key="17">
    <source>
        <dbReference type="Pfam" id="PF12637"/>
    </source>
</evidence>
<evidence type="ECO:0000256" key="2">
    <source>
        <dbReference type="ARBA" id="ARBA00007405"/>
    </source>
</evidence>
<dbReference type="GO" id="GO:0004748">
    <property type="term" value="F:ribonucleoside-diphosphate reductase activity, thioredoxin disulfide as acceptor"/>
    <property type="evidence" value="ECO:0007669"/>
    <property type="project" value="UniProtKB-EC"/>
</dbReference>
<evidence type="ECO:0000256" key="1">
    <source>
        <dbReference type="ARBA" id="ARBA00001922"/>
    </source>
</evidence>
<name>A0A1F6GB47_9PROT</name>
<dbReference type="GO" id="GO:0031419">
    <property type="term" value="F:cobalamin binding"/>
    <property type="evidence" value="ECO:0007669"/>
    <property type="project" value="UniProtKB-KW"/>
</dbReference>
<dbReference type="NCBIfam" id="NF005122">
    <property type="entry name" value="PRK06556.1"/>
    <property type="match status" value="1"/>
</dbReference>
<organism evidence="18 19">
    <name type="scientific">Candidatus Lambdaproteobacteria bacterium RIFOXYD2_FULL_50_16</name>
    <dbReference type="NCBI Taxonomy" id="1817772"/>
    <lineage>
        <taxon>Bacteria</taxon>
        <taxon>Pseudomonadati</taxon>
        <taxon>Pseudomonadota</taxon>
        <taxon>Candidatus Lambdaproteobacteria</taxon>
    </lineage>
</organism>
<gene>
    <name evidence="18" type="ORF">A2527_07265</name>
</gene>
<dbReference type="CDD" id="cd02888">
    <property type="entry name" value="RNR_II_dimer"/>
    <property type="match status" value="1"/>
</dbReference>
<dbReference type="Pfam" id="PF12637">
    <property type="entry name" value="TSCPD"/>
    <property type="match status" value="1"/>
</dbReference>
<feature type="domain" description="Ribonucleotide reductase large subunit C-terminal" evidence="15">
    <location>
        <begin position="179"/>
        <end position="720"/>
    </location>
</feature>
<protein>
    <recommendedName>
        <fullName evidence="4 13">Vitamin B12-dependent ribonucleotide reductase</fullName>
        <ecNumber evidence="3 13">1.17.4.1</ecNumber>
    </recommendedName>
</protein>
<evidence type="ECO:0000313" key="18">
    <source>
        <dbReference type="EMBL" id="OGG95314.1"/>
    </source>
</evidence>
<keyword evidence="6 13" id="KW-0237">DNA synthesis</keyword>
<dbReference type="InterPro" id="IPR024434">
    <property type="entry name" value="TSCPD_dom"/>
</dbReference>
<dbReference type="Pfam" id="PF02867">
    <property type="entry name" value="Ribonuc_red_lgC"/>
    <property type="match status" value="1"/>
</dbReference>
<dbReference type="PANTHER" id="PTHR43371">
    <property type="entry name" value="VITAMIN B12-DEPENDENT RIBONUCLEOTIDE REDUCTASE"/>
    <property type="match status" value="1"/>
</dbReference>
<comment type="caution">
    <text evidence="18">The sequence shown here is derived from an EMBL/GenBank/DDBJ whole genome shotgun (WGS) entry which is preliminary data.</text>
</comment>
<comment type="cofactor">
    <cofactor evidence="1 13">
        <name>adenosylcob(III)alamin</name>
        <dbReference type="ChEBI" id="CHEBI:18408"/>
    </cofactor>
</comment>
<evidence type="ECO:0000256" key="5">
    <source>
        <dbReference type="ARBA" id="ARBA00022628"/>
    </source>
</evidence>
<keyword evidence="9" id="KW-1015">Disulfide bond</keyword>
<feature type="domain" description="TSCPD" evidence="17">
    <location>
        <begin position="781"/>
        <end position="880"/>
    </location>
</feature>
<keyword evidence="7 13" id="KW-0547">Nucleotide-binding</keyword>
<sequence>MNQQRIETEKKSLHFEPYFFHPTETVHNVWATVEWERRLSKISSAKGGTVFEMKDVEIPKDWSQLATDIVASKYFRKAGVPNDRGHEFSVTQLIHRVAHTITERGLSEGYFASQADATHYENDLKWLLLHQYGAFNSPVWFNVGLHHEYGIKGNGENYAWDKGDHFLKIHNQYERPQGSACFIQSVEDDLASIFELASNEARLFKYGSGTGSNMSKLRGGNEKLSGGGQSSGLLSFLKVLDAAAGAIKSGGTTRRAAVMRCLDIDHPEVLNFIDWKVKEEEKAMALIQAGYDSDFNGEAYATVAGQNSNNSIRLSDAFMEAVEQDSDWQTINRVTGEVYETHKARFLFKKISEAAWRCADPGVQFETTINDWHTCPQTAPIRASNPCSEFMFIDDSACNLSSLNLVKFYQDGQFNVEAFTKACKVFLLAQEILVDLSSYPTKKIAKNSHDFRPLGLGYANLGTLLMMAGHAYDSNEGRALAGLVTALMTGSAYELSADMASAMGPFEGHPVNAASMMDVMAQHRSYLDKKEYFVEGHKVIMELHKAAVGVWDRVLDKGARFGFRNAQVSVLAPTGTIGLLMDCATTGVEPAYSLVMWKKLAGGGVIPMVNQSVPAVLNKLGYSASQIKAITDYIEKETTIEGAPGLKAEHLSIFDCAMPSGSGSRSIAPMGHIKMMAATQPFLSGAISKTINMPKEATVDEIKDVYLESWKLGLKAVAIYRDGSKGSQPLTTSPDKEDTQTQQTIDFLKTELAQLQERLSEKTQAKALDWGHSKKLPGCRNGRTWEFKVAGTKVFLRSGENEDGSLGEIFVDLGYKEGSTVRALMNQFAISISFSLQHGVPLEKLVDRFAFTKFEPHGRVEGHPYLKNATSLIDAIFRVLGFQYLGRTDFLHVKPGDNPTASINNIVTAQPVKVQAVKSIESEKTSDHLSPCGECGGIDFLRTGTCYVCITCGSSQGCS</sequence>
<evidence type="ECO:0000256" key="11">
    <source>
        <dbReference type="ARBA" id="ARBA00025437"/>
    </source>
</evidence>
<evidence type="ECO:0000256" key="14">
    <source>
        <dbReference type="SAM" id="Coils"/>
    </source>
</evidence>
<evidence type="ECO:0000256" key="3">
    <source>
        <dbReference type="ARBA" id="ARBA00012274"/>
    </source>
</evidence>
<feature type="domain" description="Ribonucleotide reductase class II vitamin B12-dependent N-terminal" evidence="16">
    <location>
        <begin position="37"/>
        <end position="131"/>
    </location>
</feature>
<dbReference type="Pfam" id="PF08471">
    <property type="entry name" value="Ribonuc_red_2_N"/>
    <property type="match status" value="1"/>
</dbReference>
<evidence type="ECO:0000256" key="8">
    <source>
        <dbReference type="ARBA" id="ARBA00023002"/>
    </source>
</evidence>
<evidence type="ECO:0000256" key="7">
    <source>
        <dbReference type="ARBA" id="ARBA00022741"/>
    </source>
</evidence>
<comment type="catalytic activity">
    <reaction evidence="12 13">
        <text>a 2'-deoxyribonucleoside 5'-diphosphate + [thioredoxin]-disulfide + H2O = a ribonucleoside 5'-diphosphate + [thioredoxin]-dithiol</text>
        <dbReference type="Rhea" id="RHEA:23252"/>
        <dbReference type="Rhea" id="RHEA-COMP:10698"/>
        <dbReference type="Rhea" id="RHEA-COMP:10700"/>
        <dbReference type="ChEBI" id="CHEBI:15377"/>
        <dbReference type="ChEBI" id="CHEBI:29950"/>
        <dbReference type="ChEBI" id="CHEBI:50058"/>
        <dbReference type="ChEBI" id="CHEBI:57930"/>
        <dbReference type="ChEBI" id="CHEBI:73316"/>
        <dbReference type="EC" id="1.17.4.1"/>
    </reaction>
</comment>
<dbReference type="AlphaFoldDB" id="A0A1F6GB47"/>
<evidence type="ECO:0000256" key="6">
    <source>
        <dbReference type="ARBA" id="ARBA00022634"/>
    </source>
</evidence>
<keyword evidence="5 13" id="KW-0846">Cobalamin</keyword>
<evidence type="ECO:0000259" key="16">
    <source>
        <dbReference type="Pfam" id="PF08471"/>
    </source>
</evidence>
<dbReference type="PRINTS" id="PR01183">
    <property type="entry name" value="RIBORDTASEM1"/>
</dbReference>
<dbReference type="STRING" id="1817772.A2527_07265"/>
<evidence type="ECO:0000256" key="9">
    <source>
        <dbReference type="ARBA" id="ARBA00023157"/>
    </source>
</evidence>